<dbReference type="FunFam" id="1.10.45.10:FF:000001">
    <property type="entry name" value="D-lactate dehydrogenase mitochondrial"/>
    <property type="match status" value="1"/>
</dbReference>
<evidence type="ECO:0000256" key="7">
    <source>
        <dbReference type="ARBA" id="ARBA00023002"/>
    </source>
</evidence>
<dbReference type="SUPFAM" id="SSF55103">
    <property type="entry name" value="FAD-linked oxidases, C-terminal domain"/>
    <property type="match status" value="1"/>
</dbReference>
<proteinExistence type="inferred from homology"/>
<dbReference type="PANTHER" id="PTHR11748:SF111">
    <property type="entry name" value="D-LACTATE DEHYDROGENASE, MITOCHONDRIAL-RELATED"/>
    <property type="match status" value="1"/>
</dbReference>
<dbReference type="Pfam" id="PF02913">
    <property type="entry name" value="FAD-oxidase_C"/>
    <property type="match status" value="1"/>
</dbReference>
<keyword evidence="4" id="KW-0285">Flavoprotein</keyword>
<sequence>MTIRLLFESRSRLLSYLKPLKGYRTYSLQANPVSAPPTKSAQSTFLAGSAFGSLLGAGATYWLWQEEDEEDTGSTLKLEDLSPPQYCKDPREVGDAIIKIKKILGNNPDSFTASESELKDHSDTYFNTHHAKPSQRPHIVVFPKNTEEVSEIVKVCNEHTLPVIPFCGGTSLEGHFISTRVGCTVMIDMSKYMNQIIKLNKEDLDVEVQAGVPWEDLNDYLRDNGLLFGCDPGPGAQIGGCIANSCSGTKAFKYGTMKENVVNITAVLADGTIIKTKKRPRKSSAGYNLNGLLIGSEGTLAIVTEATVKCHVKPVEETIVVASFPKVGNAAACTSHLIQEGIAPNAMELLDDNMMDIINKGGATYRTDWKVAPTVFFKIGGRNENIINEVINQVQSTAEKYGCHEFEYAKNDDEKMELWEARKVALWSVINAGKEKDPNANVWTTDVAVPLSNFSKVIETTKEEMNKSGLINAIVGHTGDGNFHAFIVYNDNERAKAEKIVENMVKRAIDADGTCTGEHGVGIGKRMFLLEELGDAPVDFMRRIKLAVDPKRILNPDKIFKIDPHDDNDHT</sequence>
<evidence type="ECO:0000259" key="13">
    <source>
        <dbReference type="PROSITE" id="PS51387"/>
    </source>
</evidence>
<dbReference type="GO" id="GO:0008720">
    <property type="term" value="F:D-lactate dehydrogenase (NAD+) activity"/>
    <property type="evidence" value="ECO:0007669"/>
    <property type="project" value="TreeGrafter"/>
</dbReference>
<dbReference type="InterPro" id="IPR006094">
    <property type="entry name" value="Oxid_FAD_bind_N"/>
</dbReference>
<dbReference type="InterPro" id="IPR016164">
    <property type="entry name" value="FAD-linked_Oxase-like_C"/>
</dbReference>
<dbReference type="EMBL" id="LT598462">
    <property type="protein sequence ID" value="SCU77349.1"/>
    <property type="molecule type" value="Genomic_DNA"/>
</dbReference>
<evidence type="ECO:0000256" key="9">
    <source>
        <dbReference type="ARBA" id="ARBA00038897"/>
    </source>
</evidence>
<evidence type="ECO:0000256" key="11">
    <source>
        <dbReference type="ARBA" id="ARBA00055809"/>
    </source>
</evidence>
<dbReference type="SUPFAM" id="SSF56176">
    <property type="entry name" value="FAD-binding/transporter-associated domain-like"/>
    <property type="match status" value="1"/>
</dbReference>
<evidence type="ECO:0000313" key="14">
    <source>
        <dbReference type="EMBL" id="SCU77349.1"/>
    </source>
</evidence>
<evidence type="ECO:0000256" key="1">
    <source>
        <dbReference type="ARBA" id="ARBA00001974"/>
    </source>
</evidence>
<evidence type="ECO:0000256" key="8">
    <source>
        <dbReference type="ARBA" id="ARBA00023128"/>
    </source>
</evidence>
<evidence type="ECO:0000256" key="3">
    <source>
        <dbReference type="ARBA" id="ARBA00008000"/>
    </source>
</evidence>
<evidence type="ECO:0000256" key="10">
    <source>
        <dbReference type="ARBA" id="ARBA00051436"/>
    </source>
</evidence>
<dbReference type="Gene3D" id="1.10.45.10">
    <property type="entry name" value="Vanillyl-alcohol Oxidase, Chain A, domain 4"/>
    <property type="match status" value="1"/>
</dbReference>
<dbReference type="GO" id="GO:1903457">
    <property type="term" value="P:lactate catabolic process"/>
    <property type="evidence" value="ECO:0007669"/>
    <property type="project" value="TreeGrafter"/>
</dbReference>
<evidence type="ECO:0000256" key="12">
    <source>
        <dbReference type="ARBA" id="ARBA00083446"/>
    </source>
</evidence>
<evidence type="ECO:0000256" key="6">
    <source>
        <dbReference type="ARBA" id="ARBA00022946"/>
    </source>
</evidence>
<protein>
    <recommendedName>
        <fullName evidence="9">D-lactate dehydrogenase (cytochrome)</fullName>
        <ecNumber evidence="9">1.1.2.4</ecNumber>
    </recommendedName>
    <alternativeName>
        <fullName evidence="12">D-lactate ferricytochrome C oxidoreductase</fullName>
    </alternativeName>
</protein>
<dbReference type="GO" id="GO:0071949">
    <property type="term" value="F:FAD binding"/>
    <property type="evidence" value="ECO:0007669"/>
    <property type="project" value="InterPro"/>
</dbReference>
<dbReference type="InterPro" id="IPR036318">
    <property type="entry name" value="FAD-bd_PCMH-like_sf"/>
</dbReference>
<keyword evidence="7" id="KW-0560">Oxidoreductase</keyword>
<keyword evidence="15" id="KW-1185">Reference proteome</keyword>
<dbReference type="Gene3D" id="3.30.465.10">
    <property type="match status" value="1"/>
</dbReference>
<evidence type="ECO:0000313" key="15">
    <source>
        <dbReference type="Proteomes" id="UP000191024"/>
    </source>
</evidence>
<dbReference type="PROSITE" id="PS51387">
    <property type="entry name" value="FAD_PCMH"/>
    <property type="match status" value="1"/>
</dbReference>
<dbReference type="FunFam" id="3.30.465.10:FF:000038">
    <property type="entry name" value="D-lactate dehydrogenase"/>
    <property type="match status" value="1"/>
</dbReference>
<dbReference type="FunFam" id="3.30.70.2740:FF:000001">
    <property type="entry name" value="D-lactate dehydrogenase mitochondrial"/>
    <property type="match status" value="1"/>
</dbReference>
<evidence type="ECO:0000256" key="4">
    <source>
        <dbReference type="ARBA" id="ARBA00022630"/>
    </source>
</evidence>
<keyword evidence="6" id="KW-0809">Transit peptide</keyword>
<dbReference type="InterPro" id="IPR016169">
    <property type="entry name" value="FAD-bd_PCMH_sub2"/>
</dbReference>
<keyword evidence="8" id="KW-0496">Mitochondrion</keyword>
<dbReference type="InterPro" id="IPR004113">
    <property type="entry name" value="FAD-bd_oxidored_4_C"/>
</dbReference>
<reference evidence="14 15" key="1">
    <citation type="submission" date="2016-03" db="EMBL/GenBank/DDBJ databases">
        <authorList>
            <person name="Devillers H."/>
        </authorList>
    </citation>
    <scope>NUCLEOTIDE SEQUENCE [LARGE SCALE GENOMIC DNA]</scope>
    <source>
        <strain evidence="14">CBS 11717</strain>
    </source>
</reference>
<accession>A0A1G4IL95</accession>
<dbReference type="Proteomes" id="UP000191024">
    <property type="component" value="Chromosome A"/>
</dbReference>
<dbReference type="Gene3D" id="3.30.70.2740">
    <property type="match status" value="1"/>
</dbReference>
<gene>
    <name evidence="14" type="ORF">LAMI_0A00826G</name>
</gene>
<dbReference type="OrthoDB" id="7786253at2759"/>
<comment type="subcellular location">
    <subcellularLocation>
        <location evidence="2">Mitochondrion</location>
    </subcellularLocation>
</comment>
<dbReference type="STRING" id="1230905.A0A1G4IL95"/>
<organism evidence="14 15">
    <name type="scientific">Lachancea mirantina</name>
    <dbReference type="NCBI Taxonomy" id="1230905"/>
    <lineage>
        <taxon>Eukaryota</taxon>
        <taxon>Fungi</taxon>
        <taxon>Dikarya</taxon>
        <taxon>Ascomycota</taxon>
        <taxon>Saccharomycotina</taxon>
        <taxon>Saccharomycetes</taxon>
        <taxon>Saccharomycetales</taxon>
        <taxon>Saccharomycetaceae</taxon>
        <taxon>Lachancea</taxon>
    </lineage>
</organism>
<feature type="domain" description="FAD-binding PCMH-type" evidence="13">
    <location>
        <begin position="133"/>
        <end position="313"/>
    </location>
</feature>
<dbReference type="Pfam" id="PF01565">
    <property type="entry name" value="FAD_binding_4"/>
    <property type="match status" value="1"/>
</dbReference>
<name>A0A1G4IL95_9SACH</name>
<comment type="catalytic activity">
    <reaction evidence="10">
        <text>(R)-lactate + 2 Fe(III)-[cytochrome c] = 2 Fe(II)-[cytochrome c] + pyruvate + 2 H(+)</text>
        <dbReference type="Rhea" id="RHEA:13521"/>
        <dbReference type="Rhea" id="RHEA-COMP:10350"/>
        <dbReference type="Rhea" id="RHEA-COMP:14399"/>
        <dbReference type="ChEBI" id="CHEBI:15361"/>
        <dbReference type="ChEBI" id="CHEBI:15378"/>
        <dbReference type="ChEBI" id="CHEBI:16004"/>
        <dbReference type="ChEBI" id="CHEBI:29033"/>
        <dbReference type="ChEBI" id="CHEBI:29034"/>
        <dbReference type="EC" id="1.1.2.4"/>
    </reaction>
</comment>
<dbReference type="InterPro" id="IPR016166">
    <property type="entry name" value="FAD-bd_PCMH"/>
</dbReference>
<dbReference type="GO" id="GO:0005739">
    <property type="term" value="C:mitochondrion"/>
    <property type="evidence" value="ECO:0007669"/>
    <property type="project" value="UniProtKB-SubCell"/>
</dbReference>
<dbReference type="GO" id="GO:0004458">
    <property type="term" value="F:D-lactate dehydrogenase (cytochrome) activity"/>
    <property type="evidence" value="ECO:0007669"/>
    <property type="project" value="UniProtKB-EC"/>
</dbReference>
<comment type="cofactor">
    <cofactor evidence="1">
        <name>FAD</name>
        <dbReference type="ChEBI" id="CHEBI:57692"/>
    </cofactor>
</comment>
<evidence type="ECO:0000256" key="2">
    <source>
        <dbReference type="ARBA" id="ARBA00004173"/>
    </source>
</evidence>
<dbReference type="PANTHER" id="PTHR11748">
    <property type="entry name" value="D-LACTATE DEHYDROGENASE"/>
    <property type="match status" value="1"/>
</dbReference>
<dbReference type="InterPro" id="IPR016171">
    <property type="entry name" value="Vanillyl_alc_oxidase_C-sub2"/>
</dbReference>
<evidence type="ECO:0000256" key="5">
    <source>
        <dbReference type="ARBA" id="ARBA00022827"/>
    </source>
</evidence>
<dbReference type="EC" id="1.1.2.4" evidence="9"/>
<comment type="function">
    <text evidence="11">Catalyzes the stereospecific oxidation of D-lactate to pyruvate.</text>
</comment>
<keyword evidence="5" id="KW-0274">FAD</keyword>
<comment type="similarity">
    <text evidence="3">Belongs to the FAD-binding oxidoreductase/transferase type 4 family.</text>
</comment>
<dbReference type="AlphaFoldDB" id="A0A1G4IL95"/>